<evidence type="ECO:0000259" key="3">
    <source>
        <dbReference type="Pfam" id="PF02608"/>
    </source>
</evidence>
<dbReference type="PANTHER" id="PTHR43208:SF1">
    <property type="entry name" value="ABC TRANSPORTER SUBSTRATE-BINDING PROTEIN"/>
    <property type="match status" value="1"/>
</dbReference>
<accession>A0A1M6Y2M4</accession>
<organism evidence="4 5">
    <name type="scientific">Pseudonocardia thermophila</name>
    <dbReference type="NCBI Taxonomy" id="1848"/>
    <lineage>
        <taxon>Bacteria</taxon>
        <taxon>Bacillati</taxon>
        <taxon>Actinomycetota</taxon>
        <taxon>Actinomycetes</taxon>
        <taxon>Pseudonocardiales</taxon>
        <taxon>Pseudonocardiaceae</taxon>
        <taxon>Pseudonocardia</taxon>
    </lineage>
</organism>
<dbReference type="Gene3D" id="3.40.50.2300">
    <property type="match status" value="2"/>
</dbReference>
<dbReference type="PROSITE" id="PS51318">
    <property type="entry name" value="TAT"/>
    <property type="match status" value="1"/>
</dbReference>
<dbReference type="InterPro" id="IPR003760">
    <property type="entry name" value="PnrA-like"/>
</dbReference>
<evidence type="ECO:0000313" key="5">
    <source>
        <dbReference type="Proteomes" id="UP000184363"/>
    </source>
</evidence>
<dbReference type="Pfam" id="PF02608">
    <property type="entry name" value="Bmp"/>
    <property type="match status" value="1"/>
</dbReference>
<evidence type="ECO:0000256" key="2">
    <source>
        <dbReference type="SAM" id="SignalP"/>
    </source>
</evidence>
<protein>
    <submittedName>
        <fullName evidence="4">Nucleoside-binding protein</fullName>
    </submittedName>
</protein>
<proteinExistence type="predicted"/>
<keyword evidence="1 2" id="KW-0732">Signal</keyword>
<dbReference type="PANTHER" id="PTHR43208">
    <property type="entry name" value="ABC TRANSPORTER SUBSTRATE-BINDING PROTEIN"/>
    <property type="match status" value="1"/>
</dbReference>
<feature type="chain" id="PRO_5039408146" evidence="2">
    <location>
        <begin position="29"/>
        <end position="342"/>
    </location>
</feature>
<dbReference type="InterPro" id="IPR052910">
    <property type="entry name" value="ABC-Purine-Binding"/>
</dbReference>
<feature type="domain" description="ABC transporter substrate-binding protein PnrA-like" evidence="3">
    <location>
        <begin position="47"/>
        <end position="307"/>
    </location>
</feature>
<name>A0A1M6Y2M4_PSETH</name>
<reference evidence="4 5" key="1">
    <citation type="submission" date="2016-11" db="EMBL/GenBank/DDBJ databases">
        <authorList>
            <person name="Jaros S."/>
            <person name="Januszkiewicz K."/>
            <person name="Wedrychowicz H."/>
        </authorList>
    </citation>
    <scope>NUCLEOTIDE SEQUENCE [LARGE SCALE GENOMIC DNA]</scope>
    <source>
        <strain evidence="4 5">DSM 43832</strain>
    </source>
</reference>
<dbReference type="GO" id="GO:0005886">
    <property type="term" value="C:plasma membrane"/>
    <property type="evidence" value="ECO:0007669"/>
    <property type="project" value="InterPro"/>
</dbReference>
<evidence type="ECO:0000256" key="1">
    <source>
        <dbReference type="ARBA" id="ARBA00022729"/>
    </source>
</evidence>
<dbReference type="EMBL" id="FRAP01000018">
    <property type="protein sequence ID" value="SHL12501.1"/>
    <property type="molecule type" value="Genomic_DNA"/>
</dbReference>
<dbReference type="RefSeq" id="WP_084755603.1">
    <property type="nucleotide sequence ID" value="NZ_CALGVN010000037.1"/>
</dbReference>
<dbReference type="AlphaFoldDB" id="A0A1M6Y2M4"/>
<sequence length="342" mass="34951">MSVRRAVRRRVCGIGVALAAALAVSACGGGGSAPAASGGADPIEVRVITVGPASTGAWDPAHKAAYDKAAAENGWHVEVAEAVAYGDADQVLDRWGAADVDIVFSTDNGYEENLLAAAAKYPDTAWVMMSALSSTDGLPNVAAYNFDWCEYGYLQGAIAGLATTSNKIASVGSIDILPTTQSVAAQQLGAREVNPQAEVLHQNTGDFADVQKAQTVTAGLVGQGADVVIATVHGVISPQIAAQAQALGVRYVGSFADETDSAPNATVGSVVINFGDDYREAVRTWTEGTFDAAIHTGGVADGAVTTTPLAGELAGKQAQLDAVIEKLRTESVQWPAESGCGS</sequence>
<dbReference type="STRING" id="1848.SAMN05443637_118154"/>
<dbReference type="PROSITE" id="PS51257">
    <property type="entry name" value="PROKAR_LIPOPROTEIN"/>
    <property type="match status" value="1"/>
</dbReference>
<gene>
    <name evidence="4" type="ORF">SAMN05443637_118154</name>
</gene>
<evidence type="ECO:0000313" key="4">
    <source>
        <dbReference type="EMBL" id="SHL12501.1"/>
    </source>
</evidence>
<dbReference type="Proteomes" id="UP000184363">
    <property type="component" value="Unassembled WGS sequence"/>
</dbReference>
<dbReference type="InterPro" id="IPR006311">
    <property type="entry name" value="TAT_signal"/>
</dbReference>
<feature type="signal peptide" evidence="2">
    <location>
        <begin position="1"/>
        <end position="28"/>
    </location>
</feature>
<keyword evidence="5" id="KW-1185">Reference proteome</keyword>
<dbReference type="OrthoDB" id="9784230at2"/>